<name>A0AAE8BKJ2_9CAUD</name>
<protein>
    <submittedName>
        <fullName evidence="1">Uncharacterized protein</fullName>
    </submittedName>
</protein>
<organism evidence="1 2">
    <name type="scientific">Erwinia phage pEa_SNUABM_7</name>
    <dbReference type="NCBI Taxonomy" id="2866695"/>
    <lineage>
        <taxon>Viruses</taxon>
        <taxon>Duplodnaviria</taxon>
        <taxon>Heunggongvirae</taxon>
        <taxon>Uroviricota</taxon>
        <taxon>Caudoviricetes</taxon>
        <taxon>Snuvirus</taxon>
        <taxon>Snuvirus SNUABM7</taxon>
    </lineage>
</organism>
<sequence length="75" mass="8191">MSRPILLHGSGHCAFARQSGIDGKLVYFVRDINIKGHSALMVGSTTVDNVIFLYQYVPNADDAEVIIAYKNKGGH</sequence>
<dbReference type="Proteomes" id="UP000827609">
    <property type="component" value="Segment"/>
</dbReference>
<evidence type="ECO:0000313" key="2">
    <source>
        <dbReference type="Proteomes" id="UP000827609"/>
    </source>
</evidence>
<gene>
    <name evidence="1" type="ORF">pEaSNUABM7_00066</name>
</gene>
<reference evidence="1" key="1">
    <citation type="submission" date="2021-06" db="EMBL/GenBank/DDBJ databases">
        <title>Complete genome sequence of Erwinia phage pEa_SNUABM_7.</title>
        <authorList>
            <person name="Kim S.G."/>
            <person name="Park S.C."/>
        </authorList>
    </citation>
    <scope>NUCLEOTIDE SEQUENCE</scope>
</reference>
<accession>A0AAE8BKJ2</accession>
<proteinExistence type="predicted"/>
<evidence type="ECO:0000313" key="1">
    <source>
        <dbReference type="EMBL" id="QYW04734.1"/>
    </source>
</evidence>
<keyword evidence="2" id="KW-1185">Reference proteome</keyword>
<dbReference type="EMBL" id="MZ475896">
    <property type="protein sequence ID" value="QYW04734.1"/>
    <property type="molecule type" value="Genomic_DNA"/>
</dbReference>